<dbReference type="Pfam" id="PF13561">
    <property type="entry name" value="adh_short_C2"/>
    <property type="match status" value="1"/>
</dbReference>
<dbReference type="AlphaFoldDB" id="A0A916U7L4"/>
<dbReference type="Proteomes" id="UP000637002">
    <property type="component" value="Unassembled WGS sequence"/>
</dbReference>
<proteinExistence type="inferred from homology"/>
<comment type="caution">
    <text evidence="5">The sequence shown here is derived from an EMBL/GenBank/DDBJ whole genome shotgun (WGS) entry which is preliminary data.</text>
</comment>
<reference evidence="5" key="2">
    <citation type="submission" date="2020-09" db="EMBL/GenBank/DDBJ databases">
        <authorList>
            <person name="Sun Q."/>
            <person name="Zhou Y."/>
        </authorList>
    </citation>
    <scope>NUCLEOTIDE SEQUENCE</scope>
    <source>
        <strain evidence="5">CGMCC 1.12919</strain>
    </source>
</reference>
<dbReference type="PRINTS" id="PR00081">
    <property type="entry name" value="GDHRDH"/>
</dbReference>
<keyword evidence="6" id="KW-1185">Reference proteome</keyword>
<keyword evidence="2" id="KW-0560">Oxidoreductase</keyword>
<evidence type="ECO:0000256" key="1">
    <source>
        <dbReference type="ARBA" id="ARBA00006484"/>
    </source>
</evidence>
<dbReference type="PROSITE" id="PS00061">
    <property type="entry name" value="ADH_SHORT"/>
    <property type="match status" value="1"/>
</dbReference>
<dbReference type="RefSeq" id="WP_188609011.1">
    <property type="nucleotide sequence ID" value="NZ_BMGG01000003.1"/>
</dbReference>
<dbReference type="NCBIfam" id="NF005559">
    <property type="entry name" value="PRK07231.1"/>
    <property type="match status" value="1"/>
</dbReference>
<dbReference type="InterPro" id="IPR002347">
    <property type="entry name" value="SDR_fam"/>
</dbReference>
<protein>
    <submittedName>
        <fullName evidence="5">Short chain dehydrogenase</fullName>
    </submittedName>
</protein>
<dbReference type="SMART" id="SM00822">
    <property type="entry name" value="PKS_KR"/>
    <property type="match status" value="1"/>
</dbReference>
<sequence length="253" mass="25773">MSGRLEGKVVLVTGGGSGIGRATSLVLGREGAKVMVCDIDQAGAEETAAQITGAGGAAASIQTDVTREADAEAAVAAAVSRFGRLDGAFNNAGVPGRLGRLLDGTEEDFDRIMAVNAKGVWLCMRAELRQMQAQGGPAAIVNTSSAAGLRGVRAMAAYSASKHAVIGLTKSAALEMAQSPIRINAVCPGVVDTPMVSQIIDDRASVRRGMEGSQPNGRFGRPEELGEAVAWLLSDAASFVTGIAMPVDGGMTS</sequence>
<dbReference type="InterPro" id="IPR020904">
    <property type="entry name" value="Sc_DH/Rdtase_CS"/>
</dbReference>
<gene>
    <name evidence="5" type="ORF">GCM10010994_20110</name>
</gene>
<dbReference type="GO" id="GO:0016491">
    <property type="term" value="F:oxidoreductase activity"/>
    <property type="evidence" value="ECO:0007669"/>
    <property type="project" value="UniProtKB-KW"/>
</dbReference>
<dbReference type="InterPro" id="IPR057326">
    <property type="entry name" value="KR_dom"/>
</dbReference>
<dbReference type="CDD" id="cd05233">
    <property type="entry name" value="SDR_c"/>
    <property type="match status" value="1"/>
</dbReference>
<evidence type="ECO:0000256" key="3">
    <source>
        <dbReference type="ARBA" id="ARBA00023027"/>
    </source>
</evidence>
<evidence type="ECO:0000256" key="2">
    <source>
        <dbReference type="ARBA" id="ARBA00023002"/>
    </source>
</evidence>
<dbReference type="PANTHER" id="PTHR24321:SF8">
    <property type="entry name" value="ESTRADIOL 17-BETA-DEHYDROGENASE 8-RELATED"/>
    <property type="match status" value="1"/>
</dbReference>
<dbReference type="PRINTS" id="PR00080">
    <property type="entry name" value="SDRFAMILY"/>
</dbReference>
<dbReference type="SUPFAM" id="SSF51735">
    <property type="entry name" value="NAD(P)-binding Rossmann-fold domains"/>
    <property type="match status" value="1"/>
</dbReference>
<dbReference type="EMBL" id="BMGG01000003">
    <property type="protein sequence ID" value="GGC61507.1"/>
    <property type="molecule type" value="Genomic_DNA"/>
</dbReference>
<feature type="domain" description="Ketoreductase" evidence="4">
    <location>
        <begin position="8"/>
        <end position="194"/>
    </location>
</feature>
<accession>A0A916U7L4</accession>
<keyword evidence="3" id="KW-0520">NAD</keyword>
<name>A0A916U7L4_9HYPH</name>
<evidence type="ECO:0000313" key="5">
    <source>
        <dbReference type="EMBL" id="GGC61507.1"/>
    </source>
</evidence>
<organism evidence="5 6">
    <name type="scientific">Chelatococcus reniformis</name>
    <dbReference type="NCBI Taxonomy" id="1494448"/>
    <lineage>
        <taxon>Bacteria</taxon>
        <taxon>Pseudomonadati</taxon>
        <taxon>Pseudomonadota</taxon>
        <taxon>Alphaproteobacteria</taxon>
        <taxon>Hyphomicrobiales</taxon>
        <taxon>Chelatococcaceae</taxon>
        <taxon>Chelatococcus</taxon>
    </lineage>
</organism>
<dbReference type="PANTHER" id="PTHR24321">
    <property type="entry name" value="DEHYDROGENASES, SHORT CHAIN"/>
    <property type="match status" value="1"/>
</dbReference>
<evidence type="ECO:0000313" key="6">
    <source>
        <dbReference type="Proteomes" id="UP000637002"/>
    </source>
</evidence>
<dbReference type="FunFam" id="3.40.50.720:FF:000084">
    <property type="entry name" value="Short-chain dehydrogenase reductase"/>
    <property type="match status" value="1"/>
</dbReference>
<dbReference type="InterPro" id="IPR036291">
    <property type="entry name" value="NAD(P)-bd_dom_sf"/>
</dbReference>
<reference evidence="5" key="1">
    <citation type="journal article" date="2014" name="Int. J. Syst. Evol. Microbiol.">
        <title>Complete genome sequence of Corynebacterium casei LMG S-19264T (=DSM 44701T), isolated from a smear-ripened cheese.</title>
        <authorList>
            <consortium name="US DOE Joint Genome Institute (JGI-PGF)"/>
            <person name="Walter F."/>
            <person name="Albersmeier A."/>
            <person name="Kalinowski J."/>
            <person name="Ruckert C."/>
        </authorList>
    </citation>
    <scope>NUCLEOTIDE SEQUENCE</scope>
    <source>
        <strain evidence="5">CGMCC 1.12919</strain>
    </source>
</reference>
<dbReference type="Gene3D" id="3.40.50.720">
    <property type="entry name" value="NAD(P)-binding Rossmann-like Domain"/>
    <property type="match status" value="1"/>
</dbReference>
<comment type="similarity">
    <text evidence="1">Belongs to the short-chain dehydrogenases/reductases (SDR) family.</text>
</comment>
<evidence type="ECO:0000259" key="4">
    <source>
        <dbReference type="SMART" id="SM00822"/>
    </source>
</evidence>